<protein>
    <recommendedName>
        <fullName evidence="15">Caspase-8</fullName>
        <ecNumber evidence="14">3.4.22.61</ecNumber>
    </recommendedName>
</protein>
<dbReference type="CDD" id="cd00032">
    <property type="entry name" value="CASc"/>
    <property type="match status" value="1"/>
</dbReference>
<dbReference type="EMBL" id="CM012453">
    <property type="protein sequence ID" value="RVE61578.1"/>
    <property type="molecule type" value="Genomic_DNA"/>
</dbReference>
<feature type="region of interest" description="Disordered" evidence="17">
    <location>
        <begin position="1"/>
        <end position="24"/>
    </location>
</feature>
<evidence type="ECO:0000256" key="8">
    <source>
        <dbReference type="ARBA" id="ARBA00022737"/>
    </source>
</evidence>
<evidence type="ECO:0000256" key="16">
    <source>
        <dbReference type="RuleBase" id="RU003971"/>
    </source>
</evidence>
<evidence type="ECO:0000256" key="10">
    <source>
        <dbReference type="ARBA" id="ARBA00022807"/>
    </source>
</evidence>
<dbReference type="PRINTS" id="PR00376">
    <property type="entry name" value="IL1BCENZYME"/>
</dbReference>
<evidence type="ECO:0000259" key="18">
    <source>
        <dbReference type="PROSITE" id="PS50168"/>
    </source>
</evidence>
<dbReference type="OrthoDB" id="6114029at2759"/>
<evidence type="ECO:0000256" key="15">
    <source>
        <dbReference type="ARBA" id="ARBA00068172"/>
    </source>
</evidence>
<keyword evidence="9" id="KW-0378">Hydrolase</keyword>
<dbReference type="Pfam" id="PF01335">
    <property type="entry name" value="DED"/>
    <property type="match status" value="2"/>
</dbReference>
<accession>A0A3S2MKQ3</accession>
<dbReference type="InterPro" id="IPR033139">
    <property type="entry name" value="Caspase_cys_AS"/>
</dbReference>
<keyword evidence="12" id="KW-0539">Nucleus</keyword>
<evidence type="ECO:0000256" key="9">
    <source>
        <dbReference type="ARBA" id="ARBA00022801"/>
    </source>
</evidence>
<keyword evidence="6" id="KW-0645">Protease</keyword>
<dbReference type="GO" id="GO:0043065">
    <property type="term" value="P:positive regulation of apoptotic process"/>
    <property type="evidence" value="ECO:0007669"/>
    <property type="project" value="UniProtKB-ARBA"/>
</dbReference>
<dbReference type="InterPro" id="IPR029030">
    <property type="entry name" value="Caspase-like_dom_sf"/>
</dbReference>
<evidence type="ECO:0000313" key="22">
    <source>
        <dbReference type="Proteomes" id="UP000283210"/>
    </source>
</evidence>
<evidence type="ECO:0000256" key="5">
    <source>
        <dbReference type="ARBA" id="ARBA00022553"/>
    </source>
</evidence>
<comment type="catalytic activity">
    <reaction evidence="13">
        <text>Strict requirement for Asp at position P1 and has a preferred cleavage sequence of (Leu/Asp/Val)-Glu-Thr-Asp-|-(Gly/Ser/Ala).</text>
        <dbReference type="EC" id="3.4.22.61"/>
    </reaction>
</comment>
<dbReference type="GO" id="GO:0005886">
    <property type="term" value="C:plasma membrane"/>
    <property type="evidence" value="ECO:0007669"/>
    <property type="project" value="UniProtKB-ARBA"/>
</dbReference>
<dbReference type="PROSITE" id="PS01122">
    <property type="entry name" value="CASPASE_CYS"/>
    <property type="match status" value="1"/>
</dbReference>
<evidence type="ECO:0000256" key="2">
    <source>
        <dbReference type="ARBA" id="ARBA00004496"/>
    </source>
</evidence>
<dbReference type="GO" id="GO:0005634">
    <property type="term" value="C:nucleus"/>
    <property type="evidence" value="ECO:0007669"/>
    <property type="project" value="UniProtKB-SubCell"/>
</dbReference>
<dbReference type="InterPro" id="IPR011029">
    <property type="entry name" value="DEATH-like_dom_sf"/>
</dbReference>
<dbReference type="SUPFAM" id="SSF52129">
    <property type="entry name" value="Caspase-like"/>
    <property type="match status" value="1"/>
</dbReference>
<comment type="subcellular location">
    <subcellularLocation>
        <location evidence="2">Cytoplasm</location>
    </subcellularLocation>
    <subcellularLocation>
        <location evidence="1">Nucleus</location>
    </subcellularLocation>
</comment>
<evidence type="ECO:0000256" key="13">
    <source>
        <dbReference type="ARBA" id="ARBA00051626"/>
    </source>
</evidence>
<comment type="similarity">
    <text evidence="3 16">Belongs to the peptidase C14A family.</text>
</comment>
<sequence>METAEDKTVCLGDRETTDGPKNGQLAASEDAVAFTSSFEPEELQRCVFTESLVVFSESGRELGTFNVTVQHARKVQQPCLLLHAQSHGTMHGAPCGTTVTTYISCELEILEEDYHEYIKLEGHSVDNRCHMVQQDGKMFINKVTTVEEEVKNESASYPISSLSGLISEGSSLLLMRLIALRRTVPENMVFVTLDKQLNIIHTTFSDLGVKQMEVGGEVKEVFGVQRMVHSGKSSPDTWENYFLTNGHLVSRHQVGSPFSMRLLQLQSRMEGPEKVSVVQVENTADFLERRKELKEEYALYLRQHPEIRALISDFMQFLLIPFNCIDLFYLIDTDEYFDIEMDRLTLSRIDDGLNSEEVAELCFLCTDFIPRKRLEGISSAKDLFRKLEDASLLESSYLSQLFKTIHREDLVKQLQSNSRQLEETDAIPVLSNYRVMLYRIHDDMTEENLDKLKFLLNDKLNRRPLEKSKTVLDLFLEMEKTQIMSRDNVSELHKLLLEFDKQLATVVEKYMQEHHGALSEISNYQEMPHIAPLGLLSIPQPETGPPSIENFNSGFISDAAPCPDTPTSHDEDEYYSFTHVPRGLCVIFNNEDFPGTVLGKRNGTQQDEKSLDDLFRRFGFKVVIHNNLIAKAIQSEIRALGQRDFSNEDALVVFVLSHGDNGCVFGTDGETVQLRALTRPFTSNSARSLAGKPKLFFIQACQGNQDQSGSVPIGMETGETQLEADAASVPSNSIPSDADFLLGMATVPECKSFRNREKGSIYIQHLCKQLERAAESPQMDDILSVLVRVNREVSKGVYLNKKQMPEPKYTLTKKVVLKYV</sequence>
<dbReference type="SMART" id="SM00115">
    <property type="entry name" value="CASc"/>
    <property type="match status" value="1"/>
</dbReference>
<dbReference type="Pfam" id="PF00656">
    <property type="entry name" value="Peptidase_C14"/>
    <property type="match status" value="1"/>
</dbReference>
<dbReference type="SMART" id="SM00031">
    <property type="entry name" value="DED"/>
    <property type="match status" value="2"/>
</dbReference>
<feature type="domain" description="Caspase family p20" evidence="20">
    <location>
        <begin position="581"/>
        <end position="705"/>
    </location>
</feature>
<feature type="domain" description="Caspase family p10" evidence="19">
    <location>
        <begin position="730"/>
        <end position="819"/>
    </location>
</feature>
<proteinExistence type="inferred from homology"/>
<evidence type="ECO:0000256" key="12">
    <source>
        <dbReference type="ARBA" id="ARBA00023242"/>
    </source>
</evidence>
<dbReference type="PROSITE" id="PS50168">
    <property type="entry name" value="DED"/>
    <property type="match status" value="2"/>
</dbReference>
<name>A0A3S2MKQ3_ORYJA</name>
<dbReference type="FunFam" id="1.10.533.10:FF:000016">
    <property type="entry name" value="CASP8 and FADD-like apoptosis regulator"/>
    <property type="match status" value="1"/>
</dbReference>
<dbReference type="InterPro" id="IPR001309">
    <property type="entry name" value="Pept_C14_p20"/>
</dbReference>
<evidence type="ECO:0000256" key="1">
    <source>
        <dbReference type="ARBA" id="ARBA00004123"/>
    </source>
</evidence>
<evidence type="ECO:0000259" key="20">
    <source>
        <dbReference type="PROSITE" id="PS50208"/>
    </source>
</evidence>
<evidence type="ECO:0000256" key="14">
    <source>
        <dbReference type="ARBA" id="ARBA00066479"/>
    </source>
</evidence>
<dbReference type="Gene3D" id="3.40.50.1460">
    <property type="match status" value="1"/>
</dbReference>
<gene>
    <name evidence="21" type="ORF">OJAV_G00172040</name>
</gene>
<reference evidence="21 22" key="2">
    <citation type="submission" date="2019-01" db="EMBL/GenBank/DDBJ databases">
        <title>A chromosome length genome reference of the Java medaka (oryzias javanicus).</title>
        <authorList>
            <person name="Herpin A."/>
            <person name="Takehana Y."/>
            <person name="Naruse K."/>
            <person name="Ansai S."/>
            <person name="Kawaguchi M."/>
        </authorList>
    </citation>
    <scope>NUCLEOTIDE SEQUENCE [LARGE SCALE GENOMIC DNA]</scope>
    <source>
        <strain evidence="21">RS831</strain>
        <tissue evidence="21">Whole body</tissue>
    </source>
</reference>
<dbReference type="GO" id="GO:0006508">
    <property type="term" value="P:proteolysis"/>
    <property type="evidence" value="ECO:0007669"/>
    <property type="project" value="UniProtKB-KW"/>
</dbReference>
<dbReference type="FunFam" id="3.40.50.1460:FF:000008">
    <property type="entry name" value="caspase-8 isoform X1"/>
    <property type="match status" value="1"/>
</dbReference>
<feature type="compositionally biased region" description="Basic and acidic residues" evidence="17">
    <location>
        <begin position="1"/>
        <end position="18"/>
    </location>
</feature>
<evidence type="ECO:0000256" key="3">
    <source>
        <dbReference type="ARBA" id="ARBA00010134"/>
    </source>
</evidence>
<dbReference type="PANTHER" id="PTHR48169">
    <property type="entry name" value="DED DOMAIN-CONTAINING PROTEIN"/>
    <property type="match status" value="1"/>
</dbReference>
<dbReference type="Gene3D" id="1.10.533.10">
    <property type="entry name" value="Death Domain, Fas"/>
    <property type="match status" value="2"/>
</dbReference>
<dbReference type="GO" id="GO:0051604">
    <property type="term" value="P:protein maturation"/>
    <property type="evidence" value="ECO:0007669"/>
    <property type="project" value="UniProtKB-ARBA"/>
</dbReference>
<dbReference type="InterPro" id="IPR011600">
    <property type="entry name" value="Pept_C14_caspase"/>
</dbReference>
<evidence type="ECO:0000313" key="21">
    <source>
        <dbReference type="EMBL" id="RVE61578.1"/>
    </source>
</evidence>
<keyword evidence="8" id="KW-0677">Repeat</keyword>
<dbReference type="GO" id="GO:0004197">
    <property type="term" value="F:cysteine-type endopeptidase activity"/>
    <property type="evidence" value="ECO:0007669"/>
    <property type="project" value="InterPro"/>
</dbReference>
<dbReference type="GO" id="GO:0006915">
    <property type="term" value="P:apoptotic process"/>
    <property type="evidence" value="ECO:0007669"/>
    <property type="project" value="UniProtKB-KW"/>
</dbReference>
<dbReference type="CDD" id="cd08792">
    <property type="entry name" value="DED_Caspase_8_10_r1"/>
    <property type="match status" value="1"/>
</dbReference>
<dbReference type="SUPFAM" id="SSF47986">
    <property type="entry name" value="DEATH domain"/>
    <property type="match status" value="2"/>
</dbReference>
<keyword evidence="4" id="KW-0963">Cytoplasm</keyword>
<dbReference type="Pfam" id="PF21772">
    <property type="entry name" value="CATIP_N"/>
    <property type="match status" value="1"/>
</dbReference>
<dbReference type="PROSITE" id="PS50207">
    <property type="entry name" value="CASPASE_P10"/>
    <property type="match status" value="1"/>
</dbReference>
<dbReference type="PANTHER" id="PTHR48169:SF7">
    <property type="entry name" value="CASPASE 10"/>
    <property type="match status" value="1"/>
</dbReference>
<keyword evidence="22" id="KW-1185">Reference proteome</keyword>
<feature type="domain" description="DED" evidence="18">
    <location>
        <begin position="432"/>
        <end position="509"/>
    </location>
</feature>
<evidence type="ECO:0000256" key="17">
    <source>
        <dbReference type="SAM" id="MobiDB-lite"/>
    </source>
</evidence>
<dbReference type="GO" id="GO:0005737">
    <property type="term" value="C:cytoplasm"/>
    <property type="evidence" value="ECO:0007669"/>
    <property type="project" value="UniProtKB-SubCell"/>
</dbReference>
<evidence type="ECO:0000256" key="6">
    <source>
        <dbReference type="ARBA" id="ARBA00022670"/>
    </source>
</evidence>
<dbReference type="AlphaFoldDB" id="A0A3S2MKQ3"/>
<keyword evidence="11" id="KW-0865">Zymogen</keyword>
<dbReference type="InterPro" id="IPR001875">
    <property type="entry name" value="DED_dom"/>
</dbReference>
<dbReference type="EC" id="3.4.22.61" evidence="14"/>
<dbReference type="InterPro" id="IPR048777">
    <property type="entry name" value="CATIP_N"/>
</dbReference>
<dbReference type="PROSITE" id="PS50208">
    <property type="entry name" value="CASPASE_P20"/>
    <property type="match status" value="1"/>
</dbReference>
<dbReference type="InterPro" id="IPR015917">
    <property type="entry name" value="Pept_C14A"/>
</dbReference>
<dbReference type="GO" id="GO:0032991">
    <property type="term" value="C:protein-containing complex"/>
    <property type="evidence" value="ECO:0007669"/>
    <property type="project" value="UniProtKB-ARBA"/>
</dbReference>
<evidence type="ECO:0000256" key="7">
    <source>
        <dbReference type="ARBA" id="ARBA00022703"/>
    </source>
</evidence>
<evidence type="ECO:0000256" key="4">
    <source>
        <dbReference type="ARBA" id="ARBA00022490"/>
    </source>
</evidence>
<evidence type="ECO:0000256" key="11">
    <source>
        <dbReference type="ARBA" id="ARBA00023145"/>
    </source>
</evidence>
<reference evidence="21 22" key="1">
    <citation type="submission" date="2018-11" db="EMBL/GenBank/DDBJ databases">
        <authorList>
            <person name="Lopez-Roques C."/>
            <person name="Donnadieu C."/>
            <person name="Bouchez O."/>
            <person name="Klopp C."/>
            <person name="Cabau C."/>
            <person name="Zahm M."/>
        </authorList>
    </citation>
    <scope>NUCLEOTIDE SEQUENCE [LARGE SCALE GENOMIC DNA]</scope>
    <source>
        <strain evidence="21">RS831</strain>
        <tissue evidence="21">Whole body</tissue>
    </source>
</reference>
<dbReference type="Proteomes" id="UP000283210">
    <property type="component" value="Chromosome 17"/>
</dbReference>
<keyword evidence="5" id="KW-0597">Phosphoprotein</keyword>
<dbReference type="InterPro" id="IPR002138">
    <property type="entry name" value="Pept_C14_p10"/>
</dbReference>
<keyword evidence="7" id="KW-0053">Apoptosis</keyword>
<organism evidence="21 22">
    <name type="scientific">Oryzias javanicus</name>
    <name type="common">Javanese ricefish</name>
    <name type="synonym">Aplocheilus javanicus</name>
    <dbReference type="NCBI Taxonomy" id="123683"/>
    <lineage>
        <taxon>Eukaryota</taxon>
        <taxon>Metazoa</taxon>
        <taxon>Chordata</taxon>
        <taxon>Craniata</taxon>
        <taxon>Vertebrata</taxon>
        <taxon>Euteleostomi</taxon>
        <taxon>Actinopterygii</taxon>
        <taxon>Neopterygii</taxon>
        <taxon>Teleostei</taxon>
        <taxon>Neoteleostei</taxon>
        <taxon>Acanthomorphata</taxon>
        <taxon>Ovalentaria</taxon>
        <taxon>Atherinomorphae</taxon>
        <taxon>Beloniformes</taxon>
        <taxon>Adrianichthyidae</taxon>
        <taxon>Oryziinae</taxon>
        <taxon>Oryzias</taxon>
    </lineage>
</organism>
<keyword evidence="10" id="KW-0788">Thiol protease</keyword>
<evidence type="ECO:0000259" key="19">
    <source>
        <dbReference type="PROSITE" id="PS50207"/>
    </source>
</evidence>
<dbReference type="CDD" id="cd08334">
    <property type="entry name" value="DED_Caspase_8_10_r2"/>
    <property type="match status" value="1"/>
</dbReference>
<feature type="domain" description="DED" evidence="18">
    <location>
        <begin position="341"/>
        <end position="416"/>
    </location>
</feature>